<dbReference type="SMART" id="SM00072">
    <property type="entry name" value="GuKc"/>
    <property type="match status" value="1"/>
</dbReference>
<dbReference type="InterPro" id="IPR008144">
    <property type="entry name" value="Guanylate_kin-like_dom"/>
</dbReference>
<dbReference type="PANTHER" id="PTHR23117">
    <property type="entry name" value="GUANYLATE KINASE-RELATED"/>
    <property type="match status" value="1"/>
</dbReference>
<name>A0A645BSW0_9ZZZZ</name>
<dbReference type="EC" id="2.7.4.8" evidence="2"/>
<evidence type="ECO:0000259" key="7">
    <source>
        <dbReference type="PROSITE" id="PS50052"/>
    </source>
</evidence>
<dbReference type="CDD" id="cd00071">
    <property type="entry name" value="GMPK"/>
    <property type="match status" value="1"/>
</dbReference>
<dbReference type="GO" id="GO:0005524">
    <property type="term" value="F:ATP binding"/>
    <property type="evidence" value="ECO:0007669"/>
    <property type="project" value="UniProtKB-KW"/>
</dbReference>
<feature type="domain" description="Guanylate kinase-like" evidence="7">
    <location>
        <begin position="7"/>
        <end position="185"/>
    </location>
</feature>
<dbReference type="HAMAP" id="MF_00328">
    <property type="entry name" value="Guanylate_kinase"/>
    <property type="match status" value="1"/>
</dbReference>
<dbReference type="GO" id="GO:0005829">
    <property type="term" value="C:cytosol"/>
    <property type="evidence" value="ECO:0007669"/>
    <property type="project" value="TreeGrafter"/>
</dbReference>
<evidence type="ECO:0000256" key="1">
    <source>
        <dbReference type="ARBA" id="ARBA00005790"/>
    </source>
</evidence>
<gene>
    <name evidence="8" type="primary">gmk_26</name>
    <name evidence="8" type="ORF">SDC9_113240</name>
</gene>
<dbReference type="InterPro" id="IPR027417">
    <property type="entry name" value="P-loop_NTPase"/>
</dbReference>
<protein>
    <recommendedName>
        <fullName evidence="2">guanylate kinase</fullName>
        <ecNumber evidence="2">2.7.4.8</ecNumber>
    </recommendedName>
</protein>
<evidence type="ECO:0000256" key="6">
    <source>
        <dbReference type="ARBA" id="ARBA00022840"/>
    </source>
</evidence>
<keyword evidence="3 8" id="KW-0808">Transferase</keyword>
<dbReference type="SUPFAM" id="SSF52540">
    <property type="entry name" value="P-loop containing nucleoside triphosphate hydrolases"/>
    <property type="match status" value="1"/>
</dbReference>
<evidence type="ECO:0000256" key="2">
    <source>
        <dbReference type="ARBA" id="ARBA00012961"/>
    </source>
</evidence>
<dbReference type="InterPro" id="IPR017665">
    <property type="entry name" value="Guanylate_kinase"/>
</dbReference>
<comment type="similarity">
    <text evidence="1">Belongs to the guanylate kinase family.</text>
</comment>
<evidence type="ECO:0000256" key="5">
    <source>
        <dbReference type="ARBA" id="ARBA00022777"/>
    </source>
</evidence>
<dbReference type="EMBL" id="VSSQ01021015">
    <property type="protein sequence ID" value="MPM66333.1"/>
    <property type="molecule type" value="Genomic_DNA"/>
</dbReference>
<dbReference type="Gene3D" id="3.30.63.10">
    <property type="entry name" value="Guanylate Kinase phosphate binding domain"/>
    <property type="match status" value="1"/>
</dbReference>
<evidence type="ECO:0000256" key="3">
    <source>
        <dbReference type="ARBA" id="ARBA00022679"/>
    </source>
</evidence>
<dbReference type="GO" id="GO:0004385">
    <property type="term" value="F:GMP kinase activity"/>
    <property type="evidence" value="ECO:0007669"/>
    <property type="project" value="UniProtKB-EC"/>
</dbReference>
<dbReference type="AlphaFoldDB" id="A0A645BSW0"/>
<dbReference type="NCBIfam" id="TIGR03263">
    <property type="entry name" value="guanyl_kin"/>
    <property type="match status" value="1"/>
</dbReference>
<sequence>MKNNNQGKLFVVSGFSGAGKGTVLKALFTKRDDLYLSVSATTRKPRNSEIEGVSYHFWSKEQFEENIRNHKMLEYAVYCDHYYGTPLDMVDRKLSEGVDVILEIEVQGASKVKQVRPDAVFIFILPPSIEELQRRLEFRATETPEKIQERLQAVKHEIKMLNNYDYVIINDDAQRAANDLNEIINSTHVS</sequence>
<keyword evidence="6" id="KW-0067">ATP-binding</keyword>
<accession>A0A645BSW0</accession>
<reference evidence="8" key="1">
    <citation type="submission" date="2019-08" db="EMBL/GenBank/DDBJ databases">
        <authorList>
            <person name="Kucharzyk K."/>
            <person name="Murdoch R.W."/>
            <person name="Higgins S."/>
            <person name="Loffler F."/>
        </authorList>
    </citation>
    <scope>NUCLEOTIDE SEQUENCE</scope>
</reference>
<dbReference type="PANTHER" id="PTHR23117:SF13">
    <property type="entry name" value="GUANYLATE KINASE"/>
    <property type="match status" value="1"/>
</dbReference>
<dbReference type="Gene3D" id="3.40.50.300">
    <property type="entry name" value="P-loop containing nucleotide triphosphate hydrolases"/>
    <property type="match status" value="2"/>
</dbReference>
<proteinExistence type="inferred from homology"/>
<keyword evidence="5 8" id="KW-0418">Kinase</keyword>
<dbReference type="InterPro" id="IPR008145">
    <property type="entry name" value="GK/Ca_channel_bsu"/>
</dbReference>
<keyword evidence="4" id="KW-0547">Nucleotide-binding</keyword>
<evidence type="ECO:0000313" key="8">
    <source>
        <dbReference type="EMBL" id="MPM66333.1"/>
    </source>
</evidence>
<comment type="caution">
    <text evidence="8">The sequence shown here is derived from an EMBL/GenBank/DDBJ whole genome shotgun (WGS) entry which is preliminary data.</text>
</comment>
<evidence type="ECO:0000256" key="4">
    <source>
        <dbReference type="ARBA" id="ARBA00022741"/>
    </source>
</evidence>
<dbReference type="PROSITE" id="PS50052">
    <property type="entry name" value="GUANYLATE_KINASE_2"/>
    <property type="match status" value="1"/>
</dbReference>
<dbReference type="FunFam" id="3.30.63.10:FF:000002">
    <property type="entry name" value="Guanylate kinase 1"/>
    <property type="match status" value="1"/>
</dbReference>
<organism evidence="8">
    <name type="scientific">bioreactor metagenome</name>
    <dbReference type="NCBI Taxonomy" id="1076179"/>
    <lineage>
        <taxon>unclassified sequences</taxon>
        <taxon>metagenomes</taxon>
        <taxon>ecological metagenomes</taxon>
    </lineage>
</organism>
<dbReference type="Pfam" id="PF00625">
    <property type="entry name" value="Guanylate_kin"/>
    <property type="match status" value="1"/>
</dbReference>